<dbReference type="InterPro" id="IPR001173">
    <property type="entry name" value="Glyco_trans_2-like"/>
</dbReference>
<dbReference type="SUPFAM" id="SSF53448">
    <property type="entry name" value="Nucleotide-diphospho-sugar transferases"/>
    <property type="match status" value="1"/>
</dbReference>
<evidence type="ECO:0000313" key="3">
    <source>
        <dbReference type="Proteomes" id="UP000591844"/>
    </source>
</evidence>
<dbReference type="Gene3D" id="3.90.550.10">
    <property type="entry name" value="Spore Coat Polysaccharide Biosynthesis Protein SpsA, Chain A"/>
    <property type="match status" value="1"/>
</dbReference>
<comment type="caution">
    <text evidence="2">The sequence shown here is derived from an EMBL/GenBank/DDBJ whole genome shotgun (WGS) entry which is preliminary data.</text>
</comment>
<gene>
    <name evidence="2" type="ORF">C5469_21060</name>
</gene>
<protein>
    <recommendedName>
        <fullName evidence="1">Glycosyltransferase 2-like domain-containing protein</fullName>
    </recommendedName>
</protein>
<reference evidence="2 3" key="1">
    <citation type="submission" date="2018-02" db="EMBL/GenBank/DDBJ databases">
        <authorList>
            <person name="Machado R.A."/>
        </authorList>
    </citation>
    <scope>NUCLEOTIDE SEQUENCE [LARGE SCALE GENOMIC DNA]</scope>
    <source>
        <strain evidence="2 3">DSM 19724</strain>
    </source>
</reference>
<dbReference type="EMBL" id="PUJW01000040">
    <property type="protein sequence ID" value="NHB94488.1"/>
    <property type="molecule type" value="Genomic_DNA"/>
</dbReference>
<evidence type="ECO:0000259" key="1">
    <source>
        <dbReference type="Pfam" id="PF00535"/>
    </source>
</evidence>
<evidence type="ECO:0000313" key="2">
    <source>
        <dbReference type="EMBL" id="NHB94488.1"/>
    </source>
</evidence>
<accession>A0A7X5TJD3</accession>
<organism evidence="2 3">
    <name type="scientific">Photorhabdus cinerea</name>
    <dbReference type="NCBI Taxonomy" id="471575"/>
    <lineage>
        <taxon>Bacteria</taxon>
        <taxon>Pseudomonadati</taxon>
        <taxon>Pseudomonadota</taxon>
        <taxon>Gammaproteobacteria</taxon>
        <taxon>Enterobacterales</taxon>
        <taxon>Morganellaceae</taxon>
        <taxon>Photorhabdus</taxon>
    </lineage>
</organism>
<dbReference type="Pfam" id="PF00535">
    <property type="entry name" value="Glycos_transf_2"/>
    <property type="match status" value="1"/>
</dbReference>
<keyword evidence="3" id="KW-1185">Reference proteome</keyword>
<dbReference type="CDD" id="cd00761">
    <property type="entry name" value="Glyco_tranf_GTA_type"/>
    <property type="match status" value="1"/>
</dbReference>
<dbReference type="Proteomes" id="UP000591844">
    <property type="component" value="Unassembled WGS sequence"/>
</dbReference>
<dbReference type="InterPro" id="IPR029044">
    <property type="entry name" value="Nucleotide-diphossugar_trans"/>
</dbReference>
<sequence length="274" mass="31166">MSGISVITLTRYRPVEVKRAIMSVQQQTEPAAEHIVLVDGDHQIEQSVKAFIDFSSIERCKVHLIPRKLSDVSGPGRSSVLRNIGVQMAENPWIAFLDDDNEWLPNHLSSLIALAHQSNSPAVYSEVALFTAEGEPYLEHRWPWAHTQEEGENKYRDYVERGILIPGSNVIHDRPEVRDVPVDTSAWLLDRNLLLSVPFQETFSIDDAQTLTSEDDKLFYSLLKRGVRLACTFKPTLVYYLGGYSNSRVTVRTDEVIEWSNLKQQIPVGEIYNE</sequence>
<name>A0A7X5TJD3_9GAMM</name>
<dbReference type="AlphaFoldDB" id="A0A7X5TJD3"/>
<dbReference type="RefSeq" id="WP_166310435.1">
    <property type="nucleotide sequence ID" value="NZ_CAWPIB010000040.1"/>
</dbReference>
<feature type="domain" description="Glycosyltransferase 2-like" evidence="1">
    <location>
        <begin position="5"/>
        <end position="150"/>
    </location>
</feature>
<proteinExistence type="predicted"/>